<dbReference type="InterPro" id="IPR039881">
    <property type="entry name" value="PCIF1-like"/>
</dbReference>
<keyword evidence="4" id="KW-1185">Reference proteome</keyword>
<evidence type="ECO:0000256" key="1">
    <source>
        <dbReference type="SAM" id="Phobius"/>
    </source>
</evidence>
<dbReference type="EMBL" id="CAJNDS010001635">
    <property type="protein sequence ID" value="CAE7268623.1"/>
    <property type="molecule type" value="Genomic_DNA"/>
</dbReference>
<dbReference type="PANTHER" id="PTHR21727">
    <property type="entry name" value="PHOSPHORYLATED CTD INTERACTING FACTOR 1"/>
    <property type="match status" value="1"/>
</dbReference>
<sequence length="621" mass="69620">MNAFELEDASHRSLFSSSSYMELRRRLWLRIATKTACVLISMVLITVIGLTMASQESSLLPANIVRRAREIYVAELAVRHFGRSMAVPGRGKRQRAADITPIEWKSNQEVPRRNGVALWDFSGPTSVKASAPPASSSRELRRAELFEQFRVFYAGVCAEVLGLEKPPSDSIDRWLLEQLAQPRSAQATRGSRDPLLPYPRLAESSNVLRRELLAEVPMRCHSRVTGKLAEEQLVRYLGRAREWLMKLHEPVDSALSREVKALGEWLKEHDGSWKGGRRSAEECLFRRKLDGLVTETAGEVGLSVRFRVAVEDKAVEILKRVSDEAECVAEQVMAFQAAGDAEVALEEASEGARRFAILRFGQDAIPISWKLRSLYEVHNGPADTNKDWEPMFRQRLYCMLRRYVTFIGLDPSKEGQGGNMHAAAPESVFAWLRQEMGVSCELFASPLNCYFAEFYSAFPDVDSAFGSRGSFFEVAELPEGSYEVGPPYTEEVMDLMAKKLLTLLRGSGAQPLSFVVFVPDWGDACTALGLMSGEDFKPFRHCRHGGSFVLARGREHEYISGVQFFQHSGADASRRYYDVPHGTRIYVLQNPAGAAKWPFTEEKERALLAKLAPAAQHKKCP</sequence>
<keyword evidence="1" id="KW-0472">Membrane</keyword>
<dbReference type="OrthoDB" id="193787at2759"/>
<dbReference type="Proteomes" id="UP000604046">
    <property type="component" value="Unassembled WGS sequence"/>
</dbReference>
<accession>A0A812MKD3</accession>
<evidence type="ECO:0000313" key="4">
    <source>
        <dbReference type="Proteomes" id="UP000604046"/>
    </source>
</evidence>
<feature type="domain" description="PCIF1 WW" evidence="2">
    <location>
        <begin position="370"/>
        <end position="559"/>
    </location>
</feature>
<dbReference type="GO" id="GO:0016422">
    <property type="term" value="F:mRNA (2'-O-methyladenosine-N6-)-methyltransferase activity"/>
    <property type="evidence" value="ECO:0007669"/>
    <property type="project" value="InterPro"/>
</dbReference>
<gene>
    <name evidence="3" type="primary">pcif1</name>
    <name evidence="3" type="ORF">SNAT2548_LOCUS14250</name>
</gene>
<proteinExistence type="predicted"/>
<feature type="transmembrane region" description="Helical" evidence="1">
    <location>
        <begin position="31"/>
        <end position="53"/>
    </location>
</feature>
<organism evidence="3 4">
    <name type="scientific">Symbiodinium natans</name>
    <dbReference type="NCBI Taxonomy" id="878477"/>
    <lineage>
        <taxon>Eukaryota</taxon>
        <taxon>Sar</taxon>
        <taxon>Alveolata</taxon>
        <taxon>Dinophyceae</taxon>
        <taxon>Suessiales</taxon>
        <taxon>Symbiodiniaceae</taxon>
        <taxon>Symbiodinium</taxon>
    </lineage>
</organism>
<evidence type="ECO:0000313" key="3">
    <source>
        <dbReference type="EMBL" id="CAE7268623.1"/>
    </source>
</evidence>
<dbReference type="Pfam" id="PF12237">
    <property type="entry name" value="PCIF1_WW"/>
    <property type="match status" value="1"/>
</dbReference>
<comment type="caution">
    <text evidence="3">The sequence shown here is derived from an EMBL/GenBank/DDBJ whole genome shotgun (WGS) entry which is preliminary data.</text>
</comment>
<keyword evidence="1" id="KW-0812">Transmembrane</keyword>
<evidence type="ECO:0000259" key="2">
    <source>
        <dbReference type="Pfam" id="PF12237"/>
    </source>
</evidence>
<keyword evidence="1" id="KW-1133">Transmembrane helix</keyword>
<reference evidence="3" key="1">
    <citation type="submission" date="2021-02" db="EMBL/GenBank/DDBJ databases">
        <authorList>
            <person name="Dougan E. K."/>
            <person name="Rhodes N."/>
            <person name="Thang M."/>
            <person name="Chan C."/>
        </authorList>
    </citation>
    <scope>NUCLEOTIDE SEQUENCE</scope>
</reference>
<dbReference type="PANTHER" id="PTHR21727:SF0">
    <property type="entry name" value="MRNA (2'-O-METHYLADENOSINE-N(6)-)-METHYLTRANSFERASE"/>
    <property type="match status" value="1"/>
</dbReference>
<name>A0A812MKD3_9DINO</name>
<protein>
    <submittedName>
        <fullName evidence="3">Pcif1 protein</fullName>
    </submittedName>
</protein>
<dbReference type="GO" id="GO:0099122">
    <property type="term" value="F:RNA polymerase II C-terminal domain binding"/>
    <property type="evidence" value="ECO:0007669"/>
    <property type="project" value="InterPro"/>
</dbReference>
<dbReference type="InterPro" id="IPR022035">
    <property type="entry name" value="PCIF1_WW"/>
</dbReference>
<dbReference type="AlphaFoldDB" id="A0A812MKD3"/>